<keyword evidence="2 7" id="KW-0694">RNA-binding</keyword>
<dbReference type="InterPro" id="IPR006145">
    <property type="entry name" value="PsdUridine_synth_RsuA/RluA"/>
</dbReference>
<dbReference type="Pfam" id="PF01479">
    <property type="entry name" value="S4"/>
    <property type="match status" value="1"/>
</dbReference>
<dbReference type="Pfam" id="PF00849">
    <property type="entry name" value="PseudoU_synth_2"/>
    <property type="match status" value="1"/>
</dbReference>
<reference evidence="11" key="1">
    <citation type="journal article" date="2014" name="Int. J. Syst. Evol. Microbiol.">
        <title>Complete genome sequence of Corynebacterium casei LMG S-19264T (=DSM 44701T), isolated from a smear-ripened cheese.</title>
        <authorList>
            <consortium name="US DOE Joint Genome Institute (JGI-PGF)"/>
            <person name="Walter F."/>
            <person name="Albersmeier A."/>
            <person name="Kalinowski J."/>
            <person name="Ruckert C."/>
        </authorList>
    </citation>
    <scope>NUCLEOTIDE SEQUENCE</scope>
    <source>
        <strain evidence="11">NBRC 110071</strain>
    </source>
</reference>
<dbReference type="Gene3D" id="3.10.290.10">
    <property type="entry name" value="RNA-binding S4 domain"/>
    <property type="match status" value="1"/>
</dbReference>
<dbReference type="NCBIfam" id="NF008385">
    <property type="entry name" value="PRK11180.1"/>
    <property type="match status" value="1"/>
</dbReference>
<dbReference type="NCBIfam" id="TIGR00005">
    <property type="entry name" value="rluA_subfam"/>
    <property type="match status" value="1"/>
</dbReference>
<dbReference type="EMBL" id="BSNM01000006">
    <property type="protein sequence ID" value="GLQ30650.1"/>
    <property type="molecule type" value="Genomic_DNA"/>
</dbReference>
<dbReference type="PROSITE" id="PS01129">
    <property type="entry name" value="PSI_RLU"/>
    <property type="match status" value="1"/>
</dbReference>
<comment type="caution">
    <text evidence="11">The sequence shown here is derived from an EMBL/GenBank/DDBJ whole genome shotgun (WGS) entry which is preliminary data.</text>
</comment>
<dbReference type="SUPFAM" id="SSF55174">
    <property type="entry name" value="Alpha-L RNA-binding motif"/>
    <property type="match status" value="1"/>
</dbReference>
<dbReference type="Gene3D" id="3.30.2350.10">
    <property type="entry name" value="Pseudouridine synthase"/>
    <property type="match status" value="1"/>
</dbReference>
<evidence type="ECO:0000256" key="3">
    <source>
        <dbReference type="ARBA" id="ARBA00023235"/>
    </source>
</evidence>
<dbReference type="InterPro" id="IPR002942">
    <property type="entry name" value="S4_RNA-bd"/>
</dbReference>
<dbReference type="GO" id="GO:0160140">
    <property type="term" value="F:23S rRNA pseudouridine(1911/1915/1917) synthase activity"/>
    <property type="evidence" value="ECO:0007669"/>
    <property type="project" value="UniProtKB-EC"/>
</dbReference>
<dbReference type="InterPro" id="IPR006224">
    <property type="entry name" value="PsdUridine_synth_RluA-like_CS"/>
</dbReference>
<comment type="function">
    <text evidence="5">Responsible for synthesis of pseudouridine from uracil at positions 1911, 1915 and 1917 in 23S ribosomal RNA.</text>
</comment>
<evidence type="ECO:0000259" key="10">
    <source>
        <dbReference type="Pfam" id="PF01479"/>
    </source>
</evidence>
<comment type="catalytic activity">
    <reaction evidence="8">
        <text>a uridine in RNA = a pseudouridine in RNA</text>
        <dbReference type="Rhea" id="RHEA:48348"/>
        <dbReference type="Rhea" id="RHEA-COMP:12068"/>
        <dbReference type="Rhea" id="RHEA-COMP:12069"/>
        <dbReference type="ChEBI" id="CHEBI:65314"/>
        <dbReference type="ChEBI" id="CHEBI:65315"/>
    </reaction>
</comment>
<dbReference type="CDD" id="cd02869">
    <property type="entry name" value="PseudoU_synth_RluA_like"/>
    <property type="match status" value="1"/>
</dbReference>
<dbReference type="AlphaFoldDB" id="A0AA37S9C5"/>
<gene>
    <name evidence="11" type="primary">rluD</name>
    <name evidence="11" type="ORF">GCM10007876_11280</name>
</gene>
<dbReference type="Proteomes" id="UP001161389">
    <property type="component" value="Unassembled WGS sequence"/>
</dbReference>
<evidence type="ECO:0000259" key="9">
    <source>
        <dbReference type="Pfam" id="PF00849"/>
    </source>
</evidence>
<evidence type="ECO:0000256" key="2">
    <source>
        <dbReference type="ARBA" id="ARBA00022884"/>
    </source>
</evidence>
<dbReference type="InterPro" id="IPR006225">
    <property type="entry name" value="PsdUridine_synth_RluC/D"/>
</dbReference>
<dbReference type="PANTHER" id="PTHR21600">
    <property type="entry name" value="MITOCHONDRIAL RNA PSEUDOURIDINE SYNTHASE"/>
    <property type="match status" value="1"/>
</dbReference>
<keyword evidence="3 8" id="KW-0413">Isomerase</keyword>
<evidence type="ECO:0000256" key="1">
    <source>
        <dbReference type="ARBA" id="ARBA00010876"/>
    </source>
</evidence>
<organism evidence="11 12">
    <name type="scientific">Litoribrevibacter albus</name>
    <dbReference type="NCBI Taxonomy" id="1473156"/>
    <lineage>
        <taxon>Bacteria</taxon>
        <taxon>Pseudomonadati</taxon>
        <taxon>Pseudomonadota</taxon>
        <taxon>Gammaproteobacteria</taxon>
        <taxon>Oceanospirillales</taxon>
        <taxon>Oceanospirillaceae</taxon>
        <taxon>Litoribrevibacter</taxon>
    </lineage>
</organism>
<accession>A0AA37S9C5</accession>
<dbReference type="FunFam" id="3.30.2350.10:FF:000006">
    <property type="entry name" value="Pseudouridine synthase"/>
    <property type="match status" value="1"/>
</dbReference>
<evidence type="ECO:0000313" key="12">
    <source>
        <dbReference type="Proteomes" id="UP001161389"/>
    </source>
</evidence>
<feature type="active site" evidence="6">
    <location>
        <position position="138"/>
    </location>
</feature>
<dbReference type="GO" id="GO:0000455">
    <property type="term" value="P:enzyme-directed rRNA pseudouridine synthesis"/>
    <property type="evidence" value="ECO:0007669"/>
    <property type="project" value="TreeGrafter"/>
</dbReference>
<reference evidence="11" key="2">
    <citation type="submission" date="2023-01" db="EMBL/GenBank/DDBJ databases">
        <title>Draft genome sequence of Litoribrevibacter albus strain NBRC 110071.</title>
        <authorList>
            <person name="Sun Q."/>
            <person name="Mori K."/>
        </authorList>
    </citation>
    <scope>NUCLEOTIDE SEQUENCE</scope>
    <source>
        <strain evidence="11">NBRC 110071</strain>
    </source>
</reference>
<evidence type="ECO:0000256" key="4">
    <source>
        <dbReference type="ARBA" id="ARBA00036882"/>
    </source>
</evidence>
<sequence>MSRQISESQIVPESLAGQRVDQIASQLFDEYSRSRIQGWIKSGELTVDGKTLKPKEKLWGGEQLAIAAELEDVNQWTAEDIPLDIVYEDDDILVINKPVGLVVHPAAGHYDGTLLNALLHHYPGIEVVPRCGIVHRLDMDTTGLMVVAKNIEAQNDLVDQLQTREMGREYEAVVQGVMTGGGVVNEPIGRHPVNRKRQAVVSTGKPAVTHYRVLERFKHHTHVRLKLETGRTHQIRVHMSHLGYPLIGDSLYSGRMKVPKGASQALLDMLRGFGRQALHAKRLELFHPRTGDELEWEIDLPEDMQALLACLSEED</sequence>
<name>A0AA37S9C5_9GAMM</name>
<protein>
    <recommendedName>
        <fullName evidence="8">Pseudouridine synthase</fullName>
        <ecNumber evidence="8">5.4.99.-</ecNumber>
    </recommendedName>
</protein>
<dbReference type="EC" id="5.4.99.-" evidence="8"/>
<keyword evidence="12" id="KW-1185">Reference proteome</keyword>
<feature type="domain" description="Pseudouridine synthase RsuA/RluA-like" evidence="9">
    <location>
        <begin position="91"/>
        <end position="241"/>
    </location>
</feature>
<evidence type="ECO:0000313" key="11">
    <source>
        <dbReference type="EMBL" id="GLQ30650.1"/>
    </source>
</evidence>
<dbReference type="RefSeq" id="WP_284379802.1">
    <property type="nucleotide sequence ID" value="NZ_BSNM01000006.1"/>
</dbReference>
<dbReference type="InterPro" id="IPR050188">
    <property type="entry name" value="RluA_PseudoU_synthase"/>
</dbReference>
<dbReference type="InterPro" id="IPR036986">
    <property type="entry name" value="S4_RNA-bd_sf"/>
</dbReference>
<dbReference type="GO" id="GO:0003723">
    <property type="term" value="F:RNA binding"/>
    <property type="evidence" value="ECO:0007669"/>
    <property type="project" value="UniProtKB-KW"/>
</dbReference>
<comment type="similarity">
    <text evidence="1 8">Belongs to the pseudouridine synthase RluA family.</text>
</comment>
<dbReference type="PANTHER" id="PTHR21600:SF44">
    <property type="entry name" value="RIBOSOMAL LARGE SUBUNIT PSEUDOURIDINE SYNTHASE D"/>
    <property type="match status" value="1"/>
</dbReference>
<evidence type="ECO:0000256" key="8">
    <source>
        <dbReference type="RuleBase" id="RU362028"/>
    </source>
</evidence>
<comment type="catalytic activity">
    <reaction evidence="4">
        <text>uridine(1911/1915/1917) in 23S rRNA = pseudouridine(1911/1915/1917) in 23S rRNA</text>
        <dbReference type="Rhea" id="RHEA:42524"/>
        <dbReference type="Rhea" id="RHEA-COMP:10097"/>
        <dbReference type="Rhea" id="RHEA-COMP:10098"/>
        <dbReference type="ChEBI" id="CHEBI:65314"/>
        <dbReference type="ChEBI" id="CHEBI:65315"/>
        <dbReference type="EC" id="5.4.99.23"/>
    </reaction>
</comment>
<evidence type="ECO:0000256" key="7">
    <source>
        <dbReference type="PROSITE-ProRule" id="PRU00182"/>
    </source>
</evidence>
<proteinExistence type="inferred from homology"/>
<evidence type="ECO:0000256" key="5">
    <source>
        <dbReference type="ARBA" id="ARBA00056072"/>
    </source>
</evidence>
<dbReference type="PROSITE" id="PS50889">
    <property type="entry name" value="S4"/>
    <property type="match status" value="1"/>
</dbReference>
<feature type="domain" description="RNA-binding S4" evidence="10">
    <location>
        <begin position="18"/>
        <end position="62"/>
    </location>
</feature>
<dbReference type="InterPro" id="IPR020103">
    <property type="entry name" value="PsdUridine_synth_cat_dom_sf"/>
</dbReference>
<evidence type="ECO:0000256" key="6">
    <source>
        <dbReference type="PIRSR" id="PIRSR606225-1"/>
    </source>
</evidence>
<dbReference type="SUPFAM" id="SSF55120">
    <property type="entry name" value="Pseudouridine synthase"/>
    <property type="match status" value="1"/>
</dbReference>
<dbReference type="CDD" id="cd00165">
    <property type="entry name" value="S4"/>
    <property type="match status" value="1"/>
</dbReference>